<keyword evidence="1" id="KW-0812">Transmembrane</keyword>
<organism evidence="2 3">
    <name type="scientific">Methylobacterium goesingense</name>
    <dbReference type="NCBI Taxonomy" id="243690"/>
    <lineage>
        <taxon>Bacteria</taxon>
        <taxon>Pseudomonadati</taxon>
        <taxon>Pseudomonadota</taxon>
        <taxon>Alphaproteobacteria</taxon>
        <taxon>Hyphomicrobiales</taxon>
        <taxon>Methylobacteriaceae</taxon>
        <taxon>Methylobacterium</taxon>
    </lineage>
</organism>
<dbReference type="Proteomes" id="UP001549145">
    <property type="component" value="Unassembled WGS sequence"/>
</dbReference>
<keyword evidence="3" id="KW-1185">Reference proteome</keyword>
<accession>A0ABV2L801</accession>
<reference evidence="2 3" key="1">
    <citation type="submission" date="2024-06" db="EMBL/GenBank/DDBJ databases">
        <title>Genomic Encyclopedia of Type Strains, Phase IV (KMG-IV): sequencing the most valuable type-strain genomes for metagenomic binning, comparative biology and taxonomic classification.</title>
        <authorList>
            <person name="Goeker M."/>
        </authorList>
    </citation>
    <scope>NUCLEOTIDE SEQUENCE [LARGE SCALE GENOMIC DNA]</scope>
    <source>
        <strain evidence="2 3">DSM 21331</strain>
    </source>
</reference>
<sequence length="115" mass="13148">MQVTPEKQVTPQDWDARVSALTAKLPERLRHAVDWLREPARFWIRLLAAILFILGGIFAILPVLGLWMLPVGLALLSQDVPALKVPLEHTARWLERVWARLAGAWHRRFGSSNRP</sequence>
<name>A0ABV2L801_9HYPH</name>
<proteinExistence type="predicted"/>
<comment type="caution">
    <text evidence="2">The sequence shown here is derived from an EMBL/GenBank/DDBJ whole genome shotgun (WGS) entry which is preliminary data.</text>
</comment>
<gene>
    <name evidence="2" type="ORF">ABID43_002455</name>
</gene>
<keyword evidence="1" id="KW-0472">Membrane</keyword>
<feature type="transmembrane region" description="Helical" evidence="1">
    <location>
        <begin position="46"/>
        <end position="69"/>
    </location>
</feature>
<evidence type="ECO:0000313" key="3">
    <source>
        <dbReference type="Proteomes" id="UP001549145"/>
    </source>
</evidence>
<evidence type="ECO:0000256" key="1">
    <source>
        <dbReference type="SAM" id="Phobius"/>
    </source>
</evidence>
<evidence type="ECO:0000313" key="2">
    <source>
        <dbReference type="EMBL" id="MET3692911.1"/>
    </source>
</evidence>
<dbReference type="RefSeq" id="WP_238282240.1">
    <property type="nucleotide sequence ID" value="NZ_BPQL01000159.1"/>
</dbReference>
<protein>
    <submittedName>
        <fullName evidence="2">Uncharacterized protein</fullName>
    </submittedName>
</protein>
<dbReference type="EMBL" id="JBEPMM010000006">
    <property type="protein sequence ID" value="MET3692911.1"/>
    <property type="molecule type" value="Genomic_DNA"/>
</dbReference>
<keyword evidence="1" id="KW-1133">Transmembrane helix</keyword>